<feature type="region of interest" description="Disordered" evidence="1">
    <location>
        <begin position="1"/>
        <end position="26"/>
    </location>
</feature>
<evidence type="ECO:0000256" key="1">
    <source>
        <dbReference type="SAM" id="MobiDB-lite"/>
    </source>
</evidence>
<proteinExistence type="predicted"/>
<dbReference type="Proteomes" id="UP001500051">
    <property type="component" value="Unassembled WGS sequence"/>
</dbReference>
<organism evidence="3 4">
    <name type="scientific">Microlunatus aurantiacus</name>
    <dbReference type="NCBI Taxonomy" id="446786"/>
    <lineage>
        <taxon>Bacteria</taxon>
        <taxon>Bacillati</taxon>
        <taxon>Actinomycetota</taxon>
        <taxon>Actinomycetes</taxon>
        <taxon>Propionibacteriales</taxon>
        <taxon>Propionibacteriaceae</taxon>
        <taxon>Microlunatus</taxon>
    </lineage>
</organism>
<dbReference type="Gene3D" id="3.90.1150.200">
    <property type="match status" value="1"/>
</dbReference>
<protein>
    <recommendedName>
        <fullName evidence="2">YdhG-like domain-containing protein</fullName>
    </recommendedName>
</protein>
<sequence>MSDSEARTRTGSDATSGGRTRARGPAKARYRDVAAFLDDLDARQRGIVEALRARIKDVGPQLHEHVKWNSPTYTLDAVDLMTVNVQNRQRQVQLILHRGAQRPEDRSRPAILTEDEGLVRWLSDIRGVITFPDADTVAREDAALRRVLERWMHLA</sequence>
<accession>A0ABP7CWA3</accession>
<evidence type="ECO:0000313" key="3">
    <source>
        <dbReference type="EMBL" id="GAA3695739.1"/>
    </source>
</evidence>
<dbReference type="SUPFAM" id="SSF159888">
    <property type="entry name" value="YdhG-like"/>
    <property type="match status" value="1"/>
</dbReference>
<name>A0ABP7CWA3_9ACTN</name>
<dbReference type="InterPro" id="IPR014922">
    <property type="entry name" value="YdhG-like"/>
</dbReference>
<gene>
    <name evidence="3" type="ORF">GCM10022204_09480</name>
</gene>
<dbReference type="RefSeq" id="WP_344811114.1">
    <property type="nucleotide sequence ID" value="NZ_BAAAYX010000002.1"/>
</dbReference>
<evidence type="ECO:0000259" key="2">
    <source>
        <dbReference type="Pfam" id="PF08818"/>
    </source>
</evidence>
<dbReference type="EMBL" id="BAAAYX010000002">
    <property type="protein sequence ID" value="GAA3695739.1"/>
    <property type="molecule type" value="Genomic_DNA"/>
</dbReference>
<feature type="domain" description="YdhG-like" evidence="2">
    <location>
        <begin position="44"/>
        <end position="151"/>
    </location>
</feature>
<feature type="compositionally biased region" description="Basic and acidic residues" evidence="1">
    <location>
        <begin position="1"/>
        <end position="10"/>
    </location>
</feature>
<evidence type="ECO:0000313" key="4">
    <source>
        <dbReference type="Proteomes" id="UP001500051"/>
    </source>
</evidence>
<dbReference type="Pfam" id="PF08818">
    <property type="entry name" value="DUF1801"/>
    <property type="match status" value="1"/>
</dbReference>
<reference evidence="4" key="1">
    <citation type="journal article" date="2019" name="Int. J. Syst. Evol. Microbiol.">
        <title>The Global Catalogue of Microorganisms (GCM) 10K type strain sequencing project: providing services to taxonomists for standard genome sequencing and annotation.</title>
        <authorList>
            <consortium name="The Broad Institute Genomics Platform"/>
            <consortium name="The Broad Institute Genome Sequencing Center for Infectious Disease"/>
            <person name="Wu L."/>
            <person name="Ma J."/>
        </authorList>
    </citation>
    <scope>NUCLEOTIDE SEQUENCE [LARGE SCALE GENOMIC DNA]</scope>
    <source>
        <strain evidence="4">JCM 16548</strain>
    </source>
</reference>
<comment type="caution">
    <text evidence="3">The sequence shown here is derived from an EMBL/GenBank/DDBJ whole genome shotgun (WGS) entry which is preliminary data.</text>
</comment>
<keyword evidence="4" id="KW-1185">Reference proteome</keyword>